<evidence type="ECO:0000313" key="3">
    <source>
        <dbReference type="Proteomes" id="UP000299102"/>
    </source>
</evidence>
<accession>A0A4C1Y8T7</accession>
<dbReference type="AlphaFoldDB" id="A0A4C1Y8T7"/>
<feature type="compositionally biased region" description="Polar residues" evidence="1">
    <location>
        <begin position="42"/>
        <end position="55"/>
    </location>
</feature>
<organism evidence="2 3">
    <name type="scientific">Eumeta variegata</name>
    <name type="common">Bagworm moth</name>
    <name type="synonym">Eumeta japonica</name>
    <dbReference type="NCBI Taxonomy" id="151549"/>
    <lineage>
        <taxon>Eukaryota</taxon>
        <taxon>Metazoa</taxon>
        <taxon>Ecdysozoa</taxon>
        <taxon>Arthropoda</taxon>
        <taxon>Hexapoda</taxon>
        <taxon>Insecta</taxon>
        <taxon>Pterygota</taxon>
        <taxon>Neoptera</taxon>
        <taxon>Endopterygota</taxon>
        <taxon>Lepidoptera</taxon>
        <taxon>Glossata</taxon>
        <taxon>Ditrysia</taxon>
        <taxon>Tineoidea</taxon>
        <taxon>Psychidae</taxon>
        <taxon>Oiketicinae</taxon>
        <taxon>Eumeta</taxon>
    </lineage>
</organism>
<reference evidence="2 3" key="1">
    <citation type="journal article" date="2019" name="Commun. Biol.">
        <title>The bagworm genome reveals a unique fibroin gene that provides high tensile strength.</title>
        <authorList>
            <person name="Kono N."/>
            <person name="Nakamura H."/>
            <person name="Ohtoshi R."/>
            <person name="Tomita M."/>
            <person name="Numata K."/>
            <person name="Arakawa K."/>
        </authorList>
    </citation>
    <scope>NUCLEOTIDE SEQUENCE [LARGE SCALE GENOMIC DNA]</scope>
</reference>
<evidence type="ECO:0000256" key="1">
    <source>
        <dbReference type="SAM" id="MobiDB-lite"/>
    </source>
</evidence>
<feature type="compositionally biased region" description="Basic residues" evidence="1">
    <location>
        <begin position="31"/>
        <end position="41"/>
    </location>
</feature>
<proteinExistence type="predicted"/>
<dbReference type="EMBL" id="BGZK01001103">
    <property type="protein sequence ID" value="GBP71272.1"/>
    <property type="molecule type" value="Genomic_DNA"/>
</dbReference>
<feature type="region of interest" description="Disordered" evidence="1">
    <location>
        <begin position="1"/>
        <end position="63"/>
    </location>
</feature>
<keyword evidence="3" id="KW-1185">Reference proteome</keyword>
<dbReference type="Proteomes" id="UP000299102">
    <property type="component" value="Unassembled WGS sequence"/>
</dbReference>
<sequence>MPRRRQSHLDFANVDLRRRSDGFDAPGGASRNKRRVQRRRPAQSNVTPSLHSGSASLHRPQYATSQKLFKLSFGKRVQRPERRREKYPCKDNASRFNFESKPVIQTYVALAKPRRDVPNCEQTLSRVSSA</sequence>
<name>A0A4C1Y8T7_EUMVA</name>
<evidence type="ECO:0000313" key="2">
    <source>
        <dbReference type="EMBL" id="GBP71272.1"/>
    </source>
</evidence>
<gene>
    <name evidence="2" type="ORF">EVAR_60837_1</name>
</gene>
<comment type="caution">
    <text evidence="2">The sequence shown here is derived from an EMBL/GenBank/DDBJ whole genome shotgun (WGS) entry which is preliminary data.</text>
</comment>
<protein>
    <submittedName>
        <fullName evidence="2">Uncharacterized protein</fullName>
    </submittedName>
</protein>